<dbReference type="Pfam" id="PF00440">
    <property type="entry name" value="TetR_N"/>
    <property type="match status" value="1"/>
</dbReference>
<feature type="DNA-binding region" description="H-T-H motif" evidence="4">
    <location>
        <begin position="34"/>
        <end position="53"/>
    </location>
</feature>
<protein>
    <submittedName>
        <fullName evidence="6">TetR family transcriptional regulator</fullName>
    </submittedName>
</protein>
<dbReference type="PRINTS" id="PR00455">
    <property type="entry name" value="HTHTETR"/>
</dbReference>
<evidence type="ECO:0000256" key="4">
    <source>
        <dbReference type="PROSITE-ProRule" id="PRU00335"/>
    </source>
</evidence>
<dbReference type="RefSeq" id="WP_380774780.1">
    <property type="nucleotide sequence ID" value="NZ_JBHUEO010000048.1"/>
</dbReference>
<evidence type="ECO:0000256" key="3">
    <source>
        <dbReference type="ARBA" id="ARBA00023163"/>
    </source>
</evidence>
<accession>A0ABW4KJN7</accession>
<dbReference type="InterPro" id="IPR001647">
    <property type="entry name" value="HTH_TetR"/>
</dbReference>
<evidence type="ECO:0000313" key="7">
    <source>
        <dbReference type="Proteomes" id="UP001597301"/>
    </source>
</evidence>
<dbReference type="Gene3D" id="1.10.10.60">
    <property type="entry name" value="Homeodomain-like"/>
    <property type="match status" value="1"/>
</dbReference>
<reference evidence="7" key="1">
    <citation type="journal article" date="2019" name="Int. J. Syst. Evol. Microbiol.">
        <title>The Global Catalogue of Microorganisms (GCM) 10K type strain sequencing project: providing services to taxonomists for standard genome sequencing and annotation.</title>
        <authorList>
            <consortium name="The Broad Institute Genomics Platform"/>
            <consortium name="The Broad Institute Genome Sequencing Center for Infectious Disease"/>
            <person name="Wu L."/>
            <person name="Ma J."/>
        </authorList>
    </citation>
    <scope>NUCLEOTIDE SEQUENCE [LARGE SCALE GENOMIC DNA]</scope>
    <source>
        <strain evidence="7">CGMCC 1.12295</strain>
    </source>
</reference>
<evidence type="ECO:0000259" key="5">
    <source>
        <dbReference type="PROSITE" id="PS50977"/>
    </source>
</evidence>
<feature type="domain" description="HTH tetR-type" evidence="5">
    <location>
        <begin position="11"/>
        <end position="71"/>
    </location>
</feature>
<evidence type="ECO:0000256" key="2">
    <source>
        <dbReference type="ARBA" id="ARBA00023125"/>
    </source>
</evidence>
<dbReference type="Gene3D" id="1.10.357.10">
    <property type="entry name" value="Tetracycline Repressor, domain 2"/>
    <property type="match status" value="1"/>
</dbReference>
<dbReference type="PANTHER" id="PTHR47506">
    <property type="entry name" value="TRANSCRIPTIONAL REGULATORY PROTEIN"/>
    <property type="match status" value="1"/>
</dbReference>
<dbReference type="InterPro" id="IPR023772">
    <property type="entry name" value="DNA-bd_HTH_TetR-type_CS"/>
</dbReference>
<gene>
    <name evidence="6" type="ORF">ACFSCZ_14405</name>
</gene>
<keyword evidence="3" id="KW-0804">Transcription</keyword>
<evidence type="ECO:0000256" key="1">
    <source>
        <dbReference type="ARBA" id="ARBA00023015"/>
    </source>
</evidence>
<keyword evidence="1" id="KW-0805">Transcription regulation</keyword>
<dbReference type="InterPro" id="IPR041612">
    <property type="entry name" value="YfiR_C"/>
</dbReference>
<dbReference type="PROSITE" id="PS01081">
    <property type="entry name" value="HTH_TETR_1"/>
    <property type="match status" value="1"/>
</dbReference>
<dbReference type="Pfam" id="PF17922">
    <property type="entry name" value="TetR_C_17"/>
    <property type="match status" value="1"/>
</dbReference>
<dbReference type="PROSITE" id="PS50977">
    <property type="entry name" value="HTH_TETR_2"/>
    <property type="match status" value="1"/>
</dbReference>
<comment type="caution">
    <text evidence="6">The sequence shown here is derived from an EMBL/GenBank/DDBJ whole genome shotgun (WGS) entry which is preliminary data.</text>
</comment>
<dbReference type="PANTHER" id="PTHR47506:SF6">
    <property type="entry name" value="HTH-TYPE TRANSCRIPTIONAL REPRESSOR NEMR"/>
    <property type="match status" value="1"/>
</dbReference>
<dbReference type="SUPFAM" id="SSF48498">
    <property type="entry name" value="Tetracyclin repressor-like, C-terminal domain"/>
    <property type="match status" value="1"/>
</dbReference>
<dbReference type="Proteomes" id="UP001597301">
    <property type="component" value="Unassembled WGS sequence"/>
</dbReference>
<evidence type="ECO:0000313" key="6">
    <source>
        <dbReference type="EMBL" id="MFD1707914.1"/>
    </source>
</evidence>
<keyword evidence="2 4" id="KW-0238">DNA-binding</keyword>
<name>A0ABW4KJN7_9BACI</name>
<proteinExistence type="predicted"/>
<dbReference type="InterPro" id="IPR036271">
    <property type="entry name" value="Tet_transcr_reg_TetR-rel_C_sf"/>
</dbReference>
<dbReference type="EMBL" id="JBHUEO010000048">
    <property type="protein sequence ID" value="MFD1707914.1"/>
    <property type="molecule type" value="Genomic_DNA"/>
</dbReference>
<dbReference type="InterPro" id="IPR009057">
    <property type="entry name" value="Homeodomain-like_sf"/>
</dbReference>
<dbReference type="SUPFAM" id="SSF46689">
    <property type="entry name" value="Homeodomain-like"/>
    <property type="match status" value="1"/>
</dbReference>
<keyword evidence="7" id="KW-1185">Reference proteome</keyword>
<sequence length="204" mass="23657">MAPKVSDEYKERKKKEIILHAKKVFRRKGFEPTTMKDIKEEAGISFGGLYMYFSNTEEIFLQLLELEYEANDEQINICHSDSFWDQLVHFFDHQKQELQHIRESLIPVSYEYFVTAWREKHRIPFLENRYKAAAAKFAGLLQAGIENGEFDPAIPVHEISKMIVSTLEGLNVSSLFLEEEAVDVEGQLDALQRLLESALKVKAE</sequence>
<organism evidence="6 7">
    <name type="scientific">Siminovitchia sediminis</name>
    <dbReference type="NCBI Taxonomy" id="1274353"/>
    <lineage>
        <taxon>Bacteria</taxon>
        <taxon>Bacillati</taxon>
        <taxon>Bacillota</taxon>
        <taxon>Bacilli</taxon>
        <taxon>Bacillales</taxon>
        <taxon>Bacillaceae</taxon>
        <taxon>Siminovitchia</taxon>
    </lineage>
</organism>